<dbReference type="EMBL" id="OR769222">
    <property type="protein sequence ID" value="WQJ52931.1"/>
    <property type="molecule type" value="Genomic_DNA"/>
</dbReference>
<name>A0ABZ0Z2N6_9CAUD</name>
<protein>
    <submittedName>
        <fullName evidence="1">Uncharacterized protein</fullName>
    </submittedName>
</protein>
<accession>A0ABZ0Z2N6</accession>
<organism evidence="1 2">
    <name type="scientific">phage Lak_Megaphage_RVC_JS4_GC31</name>
    <dbReference type="NCBI Taxonomy" id="3109228"/>
    <lineage>
        <taxon>Viruses</taxon>
        <taxon>Duplodnaviria</taxon>
        <taxon>Heunggongvirae</taxon>
        <taxon>Uroviricota</taxon>
        <taxon>Caudoviricetes</taxon>
        <taxon>Caudoviricetes code 15 clade</taxon>
    </lineage>
</organism>
<reference evidence="1 2" key="1">
    <citation type="submission" date="2023-11" db="EMBL/GenBank/DDBJ databases">
        <authorList>
            <person name="Cook R."/>
            <person name="Crisci M."/>
            <person name="Pye H."/>
            <person name="Adriaenssens E."/>
            <person name="Santini J."/>
        </authorList>
    </citation>
    <scope>NUCLEOTIDE SEQUENCE [LARGE SCALE GENOMIC DNA]</scope>
    <source>
        <strain evidence="1">Lak_Megaphage_RVC_JS4_GC31</strain>
    </source>
</reference>
<dbReference type="Proteomes" id="UP001349343">
    <property type="component" value="Segment"/>
</dbReference>
<sequence>MTRKEAKRASEIMLAYANGEKIECYRPEINKWLEVSNDCLFNWDTTNYRIKPKEKFDPKTLQPFDKVLVRNTNFQTWCCNLFSNIDNRGEYPYICMSSAYNMVIPYDENTEHLVGTADNVPVYYRYWED</sequence>
<proteinExistence type="predicted"/>
<keyword evidence="2" id="KW-1185">Reference proteome</keyword>
<evidence type="ECO:0000313" key="1">
    <source>
        <dbReference type="EMBL" id="WQJ52931.1"/>
    </source>
</evidence>
<evidence type="ECO:0000313" key="2">
    <source>
        <dbReference type="Proteomes" id="UP001349343"/>
    </source>
</evidence>